<evidence type="ECO:0000256" key="1">
    <source>
        <dbReference type="SAM" id="MobiDB-lite"/>
    </source>
</evidence>
<feature type="region of interest" description="Disordered" evidence="1">
    <location>
        <begin position="1"/>
        <end position="25"/>
    </location>
</feature>
<gene>
    <name evidence="2" type="ORF">MCOR_6021</name>
</gene>
<dbReference type="EMBL" id="CACVKT020001114">
    <property type="protein sequence ID" value="CAC5365283.1"/>
    <property type="molecule type" value="Genomic_DNA"/>
</dbReference>
<keyword evidence="3" id="KW-1185">Reference proteome</keyword>
<proteinExistence type="predicted"/>
<reference evidence="2 3" key="1">
    <citation type="submission" date="2020-06" db="EMBL/GenBank/DDBJ databases">
        <authorList>
            <person name="Li R."/>
            <person name="Bekaert M."/>
        </authorList>
    </citation>
    <scope>NUCLEOTIDE SEQUENCE [LARGE SCALE GENOMIC DNA]</scope>
    <source>
        <strain evidence="3">wild</strain>
    </source>
</reference>
<accession>A0A6J8ADA0</accession>
<dbReference type="AlphaFoldDB" id="A0A6J8ADA0"/>
<evidence type="ECO:0000313" key="2">
    <source>
        <dbReference type="EMBL" id="CAC5365283.1"/>
    </source>
</evidence>
<name>A0A6J8ADA0_MYTCO</name>
<organism evidence="2 3">
    <name type="scientific">Mytilus coruscus</name>
    <name type="common">Sea mussel</name>
    <dbReference type="NCBI Taxonomy" id="42192"/>
    <lineage>
        <taxon>Eukaryota</taxon>
        <taxon>Metazoa</taxon>
        <taxon>Spiralia</taxon>
        <taxon>Lophotrochozoa</taxon>
        <taxon>Mollusca</taxon>
        <taxon>Bivalvia</taxon>
        <taxon>Autobranchia</taxon>
        <taxon>Pteriomorphia</taxon>
        <taxon>Mytilida</taxon>
        <taxon>Mytiloidea</taxon>
        <taxon>Mytilidae</taxon>
        <taxon>Mytilinae</taxon>
        <taxon>Mytilus</taxon>
    </lineage>
</organism>
<sequence length="158" mass="17804">MIAWRDNGSFNEDRSTNDIPPLQNPSNNIVNAIASLDDENKNLHDCVDRDDFLLYNQITDDIEPDIGYLLQPPACPLQLNTSFSLPNIETPATPPWAPFDQFQTSDFTNSSTPNTVVSSILDDEVQPTTSNFKHNSFHKMEKLANCRKFGGYPHENAF</sequence>
<evidence type="ECO:0000313" key="3">
    <source>
        <dbReference type="Proteomes" id="UP000507470"/>
    </source>
</evidence>
<dbReference type="Proteomes" id="UP000507470">
    <property type="component" value="Unassembled WGS sequence"/>
</dbReference>
<protein>
    <submittedName>
        <fullName evidence="2">Uncharacterized protein</fullName>
    </submittedName>
</protein>